<protein>
    <submittedName>
        <fullName evidence="3">Ldh family oxidoreductase</fullName>
    </submittedName>
</protein>
<dbReference type="SUPFAM" id="SSF89733">
    <property type="entry name" value="L-sulfolactate dehydrogenase-like"/>
    <property type="match status" value="1"/>
</dbReference>
<evidence type="ECO:0000256" key="1">
    <source>
        <dbReference type="ARBA" id="ARBA00006056"/>
    </source>
</evidence>
<dbReference type="EMBL" id="JANYMP010000005">
    <property type="protein sequence ID" value="MCS7477826.1"/>
    <property type="molecule type" value="Genomic_DNA"/>
</dbReference>
<dbReference type="InterPro" id="IPR043144">
    <property type="entry name" value="Mal/L-sulf/L-lact_DH-like_ah"/>
</dbReference>
<dbReference type="Pfam" id="PF02615">
    <property type="entry name" value="Ldh_2"/>
    <property type="match status" value="1"/>
</dbReference>
<dbReference type="Proteomes" id="UP001141259">
    <property type="component" value="Unassembled WGS sequence"/>
</dbReference>
<gene>
    <name evidence="3" type="ORF">NZH93_13255</name>
</gene>
<dbReference type="InterPro" id="IPR043143">
    <property type="entry name" value="Mal/L-sulf/L-lact_DH-like_NADP"/>
</dbReference>
<dbReference type="Gene3D" id="3.30.1370.60">
    <property type="entry name" value="Hypothetical oxidoreductase yiak, domain 2"/>
    <property type="match status" value="1"/>
</dbReference>
<dbReference type="Gene3D" id="1.10.1530.10">
    <property type="match status" value="1"/>
</dbReference>
<evidence type="ECO:0000313" key="4">
    <source>
        <dbReference type="Proteomes" id="UP001141259"/>
    </source>
</evidence>
<proteinExistence type="inferred from homology"/>
<dbReference type="InterPro" id="IPR003767">
    <property type="entry name" value="Malate/L-lactate_DH-like"/>
</dbReference>
<evidence type="ECO:0000313" key="3">
    <source>
        <dbReference type="EMBL" id="MCS7477826.1"/>
    </source>
</evidence>
<sequence>MRVDHPELRDFASRCLTAVGVSDEDAATVVDVLVSADLRGVDSHGVARLRRYVDGVRAGTIDPRAAAVVMTETPATATLDAGNGLGQPASCAAVDLAMAKAAETGLGMVTVRRSNHFGIAGYYALRAARRGLFAIVGTNASPQVAPTYGARPMFGTNPLAVAFPTDAERPFVFDAATSIVPRGKLERLHRQGDDMAPGWAIDPNGESTTDLPSVVSGLKERTGYALLPLGGEGDSHGGHKGYGLATVVELLCGPLAGARWGRHVYGPEGAGLGHFFLCGQVAAVTTEEEFRAEANRMFDELRASPKARGRDRILIAGEREHEIEQERLATGIPLRPAVVADLARVGAECGVAPLTATTGVTRAGRDRNADTADGGRR</sequence>
<reference evidence="3" key="1">
    <citation type="submission" date="2022-08" db="EMBL/GenBank/DDBJ databases">
        <authorList>
            <person name="Tistechok S."/>
            <person name="Samborskyy M."/>
            <person name="Roman I."/>
        </authorList>
    </citation>
    <scope>NUCLEOTIDE SEQUENCE</scope>
    <source>
        <strain evidence="3">DSM 103496</strain>
    </source>
</reference>
<dbReference type="PANTHER" id="PTHR11091">
    <property type="entry name" value="OXIDOREDUCTASE-RELATED"/>
    <property type="match status" value="1"/>
</dbReference>
<accession>A0A9X3AF58</accession>
<dbReference type="RefSeq" id="WP_259623335.1">
    <property type="nucleotide sequence ID" value="NZ_JANYMP010000005.1"/>
</dbReference>
<evidence type="ECO:0000256" key="2">
    <source>
        <dbReference type="ARBA" id="ARBA00023002"/>
    </source>
</evidence>
<dbReference type="InterPro" id="IPR036111">
    <property type="entry name" value="Mal/L-sulfo/L-lacto_DH-like_sf"/>
</dbReference>
<keyword evidence="2" id="KW-0560">Oxidoreductase</keyword>
<name>A0A9X3AF58_9PSEU</name>
<comment type="caution">
    <text evidence="3">The sequence shown here is derived from an EMBL/GenBank/DDBJ whole genome shotgun (WGS) entry which is preliminary data.</text>
</comment>
<organism evidence="3 4">
    <name type="scientific">Umezawaea endophytica</name>
    <dbReference type="NCBI Taxonomy" id="1654476"/>
    <lineage>
        <taxon>Bacteria</taxon>
        <taxon>Bacillati</taxon>
        <taxon>Actinomycetota</taxon>
        <taxon>Actinomycetes</taxon>
        <taxon>Pseudonocardiales</taxon>
        <taxon>Pseudonocardiaceae</taxon>
        <taxon>Umezawaea</taxon>
    </lineage>
</organism>
<dbReference type="PANTHER" id="PTHR11091:SF0">
    <property type="entry name" value="MALATE DEHYDROGENASE"/>
    <property type="match status" value="1"/>
</dbReference>
<keyword evidence="4" id="KW-1185">Reference proteome</keyword>
<dbReference type="AlphaFoldDB" id="A0A9X3AF58"/>
<comment type="similarity">
    <text evidence="1">Belongs to the LDH2/MDH2 oxidoreductase family.</text>
</comment>
<dbReference type="GO" id="GO:0016491">
    <property type="term" value="F:oxidoreductase activity"/>
    <property type="evidence" value="ECO:0007669"/>
    <property type="project" value="UniProtKB-KW"/>
</dbReference>